<comment type="caution">
    <text evidence="1">The sequence shown here is derived from an EMBL/GenBank/DDBJ whole genome shotgun (WGS) entry which is preliminary data.</text>
</comment>
<evidence type="ECO:0000313" key="1">
    <source>
        <dbReference type="EMBL" id="KGT75784.1"/>
    </source>
</evidence>
<dbReference type="Proteomes" id="UP000030377">
    <property type="component" value="Unassembled WGS sequence"/>
</dbReference>
<evidence type="ECO:0000313" key="2">
    <source>
        <dbReference type="Proteomes" id="UP000030377"/>
    </source>
</evidence>
<proteinExistence type="predicted"/>
<sequence>MLMSRQLIFMLPAGDARYPLSATGEYVDADRMTVDALDITVVPSHSLQYMTAFVVSSTVTVPEANQVPLVP</sequence>
<organism evidence="1 2">
    <name type="scientific">Bradyrhizobium japonicum</name>
    <dbReference type="NCBI Taxonomy" id="375"/>
    <lineage>
        <taxon>Bacteria</taxon>
        <taxon>Pseudomonadati</taxon>
        <taxon>Pseudomonadota</taxon>
        <taxon>Alphaproteobacteria</taxon>
        <taxon>Hyphomicrobiales</taxon>
        <taxon>Nitrobacteraceae</taxon>
        <taxon>Bradyrhizobium</taxon>
    </lineage>
</organism>
<dbReference type="EMBL" id="JRPN01000024">
    <property type="protein sequence ID" value="KGT75784.1"/>
    <property type="molecule type" value="Genomic_DNA"/>
</dbReference>
<reference evidence="1 2" key="1">
    <citation type="submission" date="2014-09" db="EMBL/GenBank/DDBJ databases">
        <title>Draft genome of Bradyrhizobium japonicum Is-34.</title>
        <authorList>
            <person name="Tsurumaru H."/>
            <person name="Yamakawa T."/>
            <person name="Hashimoto S."/>
            <person name="Okizaki K."/>
            <person name="Kanesaki Y."/>
            <person name="Yoshikawa H."/>
            <person name="Yajima S."/>
        </authorList>
    </citation>
    <scope>NUCLEOTIDE SEQUENCE [LARGE SCALE GENOMIC DNA]</scope>
    <source>
        <strain evidence="1 2">Is-34</strain>
    </source>
</reference>
<dbReference type="AlphaFoldDB" id="A0A0A3XR73"/>
<protein>
    <submittedName>
        <fullName evidence="1">Uncharacterized protein</fullName>
    </submittedName>
</protein>
<name>A0A0A3XR73_BRAJP</name>
<gene>
    <name evidence="1" type="ORF">MA20_31805</name>
</gene>
<accession>A0A0A3XR73</accession>